<feature type="region of interest" description="Disordered" evidence="1">
    <location>
        <begin position="332"/>
        <end position="362"/>
    </location>
</feature>
<feature type="transmembrane region" description="Helical" evidence="2">
    <location>
        <begin position="48"/>
        <end position="70"/>
    </location>
</feature>
<evidence type="ECO:0000313" key="4">
    <source>
        <dbReference type="Proteomes" id="UP000747399"/>
    </source>
</evidence>
<evidence type="ECO:0000256" key="1">
    <source>
        <dbReference type="SAM" id="MobiDB-lite"/>
    </source>
</evidence>
<feature type="region of interest" description="Disordered" evidence="1">
    <location>
        <begin position="397"/>
        <end position="419"/>
    </location>
</feature>
<name>A0A8J4AZN5_9CHLO</name>
<feature type="transmembrane region" description="Helical" evidence="2">
    <location>
        <begin position="82"/>
        <end position="104"/>
    </location>
</feature>
<feature type="transmembrane region" description="Helical" evidence="2">
    <location>
        <begin position="116"/>
        <end position="134"/>
    </location>
</feature>
<sequence length="673" mass="68898">MVDKNVEGRHAPETGQGFLLAQGGTAMKWKNSYNRYGSRAILLNELRLQGFVACVIQLVVTLGLQGGWYARFYHLDKRLEHVPVPTMVFAAVLSCLGLVGLALLKSLLLGIHAVSSLALGAALGAYHTGVYMLLADSCELTQSSFRGCNSCACAAANTCTRTALGDSSCAACKAWPTDVCSKANGFFPYMGLFVLLFTSLPAVFSLLVLMRLEKAHSDLASRVLYARALVLRELERLRSGVGLSVEIGVLTHMMATLMRHGSPRDRGPVGSCCELLQLDPGSLEVEWQDVEAQGGRLKWPSTIAAFTASSLPWGSGSSGDPDSAALAAVAPAPVGAGGRPRPTPPRNTAQPASTGAIPSGGISLSVSPLGPAPLVESGATRLAVPGEALATLLPAGAAASTPTPGPGSGRTATAKAMAVPPQAGGAAARQQSFLWHKVDLLGPSADLGSNGDTRMRAPAGDAAVPGPNPERHAGVGSGKGPGFGAGGVASVGIPRQTTGLHGLLTSGSWTVSGGPVADGVIDLQTAGDKVEERREAGEVAGAAADLKSAEDQLAFAPWKPPPPPSRVPTAAAATARGFGGGSDRLAGGSPSPLPVSATASRRNQMITSPADGEAKVASGFGSKSGSGSGYSMKDSLLPGKVPDEVAKEADSDQVRQFKTPRSLTRARTNKQLF</sequence>
<feature type="transmembrane region" description="Helical" evidence="2">
    <location>
        <begin position="186"/>
        <end position="209"/>
    </location>
</feature>
<dbReference type="EMBL" id="BNCO01000010">
    <property type="protein sequence ID" value="GIL50991.1"/>
    <property type="molecule type" value="Genomic_DNA"/>
</dbReference>
<comment type="caution">
    <text evidence="3">The sequence shown here is derived from an EMBL/GenBank/DDBJ whole genome shotgun (WGS) entry which is preliminary data.</text>
</comment>
<keyword evidence="4" id="KW-1185">Reference proteome</keyword>
<dbReference type="Proteomes" id="UP000747399">
    <property type="component" value="Unassembled WGS sequence"/>
</dbReference>
<reference evidence="3" key="1">
    <citation type="journal article" date="2021" name="Proc. Natl. Acad. Sci. U.S.A.">
        <title>Three genomes in the algal genus Volvox reveal the fate of a haploid sex-determining region after a transition to homothallism.</title>
        <authorList>
            <person name="Yamamoto K."/>
            <person name="Hamaji T."/>
            <person name="Kawai-Toyooka H."/>
            <person name="Matsuzaki R."/>
            <person name="Takahashi F."/>
            <person name="Nishimura Y."/>
            <person name="Kawachi M."/>
            <person name="Noguchi H."/>
            <person name="Minakuchi Y."/>
            <person name="Umen J.G."/>
            <person name="Toyoda A."/>
            <person name="Nozaki H."/>
        </authorList>
    </citation>
    <scope>NUCLEOTIDE SEQUENCE</scope>
    <source>
        <strain evidence="3">NIES-3780</strain>
    </source>
</reference>
<feature type="region of interest" description="Disordered" evidence="1">
    <location>
        <begin position="446"/>
        <end position="490"/>
    </location>
</feature>
<feature type="compositionally biased region" description="Gly residues" evidence="1">
    <location>
        <begin position="475"/>
        <end position="489"/>
    </location>
</feature>
<protein>
    <submittedName>
        <fullName evidence="3">Uncharacterized protein</fullName>
    </submittedName>
</protein>
<feature type="compositionally biased region" description="Polar residues" evidence="1">
    <location>
        <begin position="597"/>
        <end position="607"/>
    </location>
</feature>
<keyword evidence="2" id="KW-0472">Membrane</keyword>
<evidence type="ECO:0000313" key="3">
    <source>
        <dbReference type="EMBL" id="GIL50991.1"/>
    </source>
</evidence>
<feature type="compositionally biased region" description="Polar residues" evidence="1">
    <location>
        <begin position="656"/>
        <end position="673"/>
    </location>
</feature>
<keyword evidence="2" id="KW-0812">Transmembrane</keyword>
<dbReference type="AlphaFoldDB" id="A0A8J4AZN5"/>
<feature type="region of interest" description="Disordered" evidence="1">
    <location>
        <begin position="554"/>
        <end position="673"/>
    </location>
</feature>
<feature type="compositionally biased region" description="Basic and acidic residues" evidence="1">
    <location>
        <begin position="641"/>
        <end position="655"/>
    </location>
</feature>
<evidence type="ECO:0000256" key="2">
    <source>
        <dbReference type="SAM" id="Phobius"/>
    </source>
</evidence>
<gene>
    <name evidence="3" type="ORF">Vafri_7065</name>
</gene>
<proteinExistence type="predicted"/>
<feature type="compositionally biased region" description="Low complexity" evidence="1">
    <location>
        <begin position="409"/>
        <end position="419"/>
    </location>
</feature>
<accession>A0A8J4AZN5</accession>
<keyword evidence="2" id="KW-1133">Transmembrane helix</keyword>
<organism evidence="3 4">
    <name type="scientific">Volvox africanus</name>
    <dbReference type="NCBI Taxonomy" id="51714"/>
    <lineage>
        <taxon>Eukaryota</taxon>
        <taxon>Viridiplantae</taxon>
        <taxon>Chlorophyta</taxon>
        <taxon>core chlorophytes</taxon>
        <taxon>Chlorophyceae</taxon>
        <taxon>CS clade</taxon>
        <taxon>Chlamydomonadales</taxon>
        <taxon>Volvocaceae</taxon>
        <taxon>Volvox</taxon>
    </lineage>
</organism>